<dbReference type="SMART" id="SM00138">
    <property type="entry name" value="MeTrc"/>
    <property type="match status" value="1"/>
</dbReference>
<evidence type="ECO:0000259" key="6">
    <source>
        <dbReference type="PROSITE" id="PS50123"/>
    </source>
</evidence>
<dbReference type="InterPro" id="IPR022642">
    <property type="entry name" value="CheR_C"/>
</dbReference>
<evidence type="ECO:0000256" key="2">
    <source>
        <dbReference type="ARBA" id="ARBA00012534"/>
    </source>
</evidence>
<dbReference type="InterPro" id="IPR036804">
    <property type="entry name" value="CheR_N_sf"/>
</dbReference>
<proteinExistence type="predicted"/>
<evidence type="ECO:0000256" key="4">
    <source>
        <dbReference type="ARBA" id="ARBA00022679"/>
    </source>
</evidence>
<evidence type="ECO:0000256" key="1">
    <source>
        <dbReference type="ARBA" id="ARBA00001541"/>
    </source>
</evidence>
<dbReference type="InterPro" id="IPR029063">
    <property type="entry name" value="SAM-dependent_MTases_sf"/>
</dbReference>
<dbReference type="Pfam" id="PF03705">
    <property type="entry name" value="CheR_N"/>
    <property type="match status" value="1"/>
</dbReference>
<dbReference type="SUPFAM" id="SSF47757">
    <property type="entry name" value="Chemotaxis receptor methyltransferase CheR, N-terminal domain"/>
    <property type="match status" value="1"/>
</dbReference>
<keyword evidence="8" id="KW-1185">Reference proteome</keyword>
<keyword evidence="3 7" id="KW-0489">Methyltransferase</keyword>
<dbReference type="STRING" id="688269.Theth_0598"/>
<dbReference type="Pfam" id="PF01739">
    <property type="entry name" value="CheR"/>
    <property type="match status" value="1"/>
</dbReference>
<dbReference type="Proteomes" id="UP000006804">
    <property type="component" value="Chromosome"/>
</dbReference>
<dbReference type="RefSeq" id="WP_013931909.1">
    <property type="nucleotide sequence ID" value="NC_015707.1"/>
</dbReference>
<dbReference type="Gene3D" id="3.40.50.150">
    <property type="entry name" value="Vaccinia Virus protein VP39"/>
    <property type="match status" value="1"/>
</dbReference>
<protein>
    <recommendedName>
        <fullName evidence="2">protein-glutamate O-methyltransferase</fullName>
        <ecNumber evidence="2">2.1.1.80</ecNumber>
    </recommendedName>
</protein>
<sequence length="271" mass="32054">MQDFLSQFSGELPMEEFEWFIKEIHRYFNLDLSGYKPHRLKRRIEILIRKYKLNSYKDYLKLLLSDPKVKDEFFDRLTINVTEFFRNPEKWWELRDKFLPELLASSKGRFKAWSAGCASGEEPYSLAILLEELKAPPTAYVLATDIDDKALEEAENGIYEPRSMVSTPKAYIDKYFDIIDGRYKVKDNVKKRVQFKKHNLLQDPFPDSLDLIICRNVVIYFEQAAKDMLYKNFAKALRIGGYLFVGSTERIFNYDELGLKIASPFIYQRVR</sequence>
<reference evidence="7 8" key="1">
    <citation type="submission" date="2010-11" db="EMBL/GenBank/DDBJ databases">
        <title>The complete genome of Thermotoga thermarum DSM 5069.</title>
        <authorList>
            <consortium name="US DOE Joint Genome Institute (JGI-PGF)"/>
            <person name="Lucas S."/>
            <person name="Copeland A."/>
            <person name="Lapidus A."/>
            <person name="Bruce D."/>
            <person name="Goodwin L."/>
            <person name="Pitluck S."/>
            <person name="Kyrpides N."/>
            <person name="Mavromatis K."/>
            <person name="Ivanova N."/>
            <person name="Zeytun A."/>
            <person name="Brettin T."/>
            <person name="Detter J.C."/>
            <person name="Tapia R."/>
            <person name="Han C."/>
            <person name="Land M."/>
            <person name="Hauser L."/>
            <person name="Markowitz V."/>
            <person name="Cheng J.-F."/>
            <person name="Hugenholtz P."/>
            <person name="Woyke T."/>
            <person name="Wu D."/>
            <person name="Spring S."/>
            <person name="Schroeder M."/>
            <person name="Brambilla E."/>
            <person name="Klenk H.-P."/>
            <person name="Eisen J.A."/>
        </authorList>
    </citation>
    <scope>NUCLEOTIDE SEQUENCE [LARGE SCALE GENOMIC DNA]</scope>
    <source>
        <strain evidence="7 8">DSM 5069</strain>
    </source>
</reference>
<keyword evidence="4 7" id="KW-0808">Transferase</keyword>
<evidence type="ECO:0000313" key="7">
    <source>
        <dbReference type="EMBL" id="AEH50686.1"/>
    </source>
</evidence>
<dbReference type="PATRIC" id="fig|688269.3.peg.620"/>
<dbReference type="Gene3D" id="1.10.155.10">
    <property type="entry name" value="Chemotaxis receptor methyltransferase CheR, N-terminal domain"/>
    <property type="match status" value="1"/>
</dbReference>
<dbReference type="eggNOG" id="COG1352">
    <property type="taxonomic scope" value="Bacteria"/>
</dbReference>
<dbReference type="EC" id="2.1.1.80" evidence="2"/>
<dbReference type="GO" id="GO:0032259">
    <property type="term" value="P:methylation"/>
    <property type="evidence" value="ECO:0007669"/>
    <property type="project" value="UniProtKB-KW"/>
</dbReference>
<dbReference type="HOGENOM" id="CLU_025854_1_1_0"/>
<dbReference type="OrthoDB" id="9816309at2"/>
<evidence type="ECO:0000256" key="5">
    <source>
        <dbReference type="ARBA" id="ARBA00022691"/>
    </source>
</evidence>
<organism evidence="7 8">
    <name type="scientific">Pseudothermotoga thermarum DSM 5069</name>
    <dbReference type="NCBI Taxonomy" id="688269"/>
    <lineage>
        <taxon>Bacteria</taxon>
        <taxon>Thermotogati</taxon>
        <taxon>Thermotogota</taxon>
        <taxon>Thermotogae</taxon>
        <taxon>Thermotogales</taxon>
        <taxon>Thermotogaceae</taxon>
        <taxon>Pseudothermotoga</taxon>
    </lineage>
</organism>
<comment type="catalytic activity">
    <reaction evidence="1">
        <text>L-glutamyl-[protein] + S-adenosyl-L-methionine = [protein]-L-glutamate 5-O-methyl ester + S-adenosyl-L-homocysteine</text>
        <dbReference type="Rhea" id="RHEA:24452"/>
        <dbReference type="Rhea" id="RHEA-COMP:10208"/>
        <dbReference type="Rhea" id="RHEA-COMP:10311"/>
        <dbReference type="ChEBI" id="CHEBI:29973"/>
        <dbReference type="ChEBI" id="CHEBI:57856"/>
        <dbReference type="ChEBI" id="CHEBI:59789"/>
        <dbReference type="ChEBI" id="CHEBI:82795"/>
        <dbReference type="EC" id="2.1.1.80"/>
    </reaction>
</comment>
<dbReference type="PRINTS" id="PR00996">
    <property type="entry name" value="CHERMTFRASE"/>
</dbReference>
<dbReference type="EMBL" id="CP002351">
    <property type="protein sequence ID" value="AEH50686.1"/>
    <property type="molecule type" value="Genomic_DNA"/>
</dbReference>
<dbReference type="PROSITE" id="PS50123">
    <property type="entry name" value="CHER"/>
    <property type="match status" value="1"/>
</dbReference>
<keyword evidence="5" id="KW-0949">S-adenosyl-L-methionine</keyword>
<dbReference type="PANTHER" id="PTHR24422:SF19">
    <property type="entry name" value="CHEMOTAXIS PROTEIN METHYLTRANSFERASE"/>
    <property type="match status" value="1"/>
</dbReference>
<gene>
    <name evidence="7" type="ORF">Theth_0598</name>
</gene>
<dbReference type="InterPro" id="IPR022641">
    <property type="entry name" value="CheR_N"/>
</dbReference>
<dbReference type="GO" id="GO:0008983">
    <property type="term" value="F:protein-glutamate O-methyltransferase activity"/>
    <property type="evidence" value="ECO:0007669"/>
    <property type="project" value="UniProtKB-EC"/>
</dbReference>
<accession>F7YXP2</accession>
<dbReference type="CDD" id="cd02440">
    <property type="entry name" value="AdoMet_MTases"/>
    <property type="match status" value="1"/>
</dbReference>
<dbReference type="InterPro" id="IPR050903">
    <property type="entry name" value="Bact_Chemotaxis_MeTrfase"/>
</dbReference>
<evidence type="ECO:0000313" key="8">
    <source>
        <dbReference type="Proteomes" id="UP000006804"/>
    </source>
</evidence>
<feature type="domain" description="CheR-type methyltransferase" evidence="6">
    <location>
        <begin position="15"/>
        <end position="271"/>
    </location>
</feature>
<evidence type="ECO:0000256" key="3">
    <source>
        <dbReference type="ARBA" id="ARBA00022603"/>
    </source>
</evidence>
<dbReference type="SUPFAM" id="SSF53335">
    <property type="entry name" value="S-adenosyl-L-methionine-dependent methyltransferases"/>
    <property type="match status" value="1"/>
</dbReference>
<dbReference type="PANTHER" id="PTHR24422">
    <property type="entry name" value="CHEMOTAXIS PROTEIN METHYLTRANSFERASE"/>
    <property type="match status" value="1"/>
</dbReference>
<dbReference type="InterPro" id="IPR000780">
    <property type="entry name" value="CheR_MeTrfase"/>
</dbReference>
<name>F7YXP2_9THEM</name>
<dbReference type="KEGG" id="tta:Theth_0598"/>
<dbReference type="AlphaFoldDB" id="F7YXP2"/>